<dbReference type="AlphaFoldDB" id="A0A5N6A278"/>
<protein>
    <recommendedName>
        <fullName evidence="4">AAA family ATPase</fullName>
    </recommendedName>
</protein>
<gene>
    <name evidence="2" type="ORF">FH607_021040</name>
</gene>
<sequence length="387" mass="42109">MTDGEDSGPVPFVLPGSPPMRDTVEGWEAWRTTRHAFTPAPRLSLAEWRQLSPRKKTLHDLHRAATHANLPLLQTPMTKAVTKLLHGRVMTNALKAKPTTRAGVMITGGGYQGKTETTCEILATFEDAWLDLHRHLNPDAVPGARDLHAPVAYVQTPVTAKPKSTCKAILNFYGAPLHPRMDLPDLIRAFMSMHVTLVLVGVDIPGSGLLREGRHDPRTGQVIFAPSRHAKVHGLEPTQTERRFDLVELDRFRYDTPAQITAWIDHLTGIEDQLRLFRAPPGMLTRDRMPEYLFERTNGVVGLLERLIEDGCHEAVDSGGERLTESLLDGIAITVGGAPGRDPGAGEIPDIPATKDGGGTKRAASGKAKRGRNTVLDDHGPAAASGA</sequence>
<dbReference type="Proteomes" id="UP000314251">
    <property type="component" value="Unassembled WGS sequence"/>
</dbReference>
<name>A0A5N6A278_9ACTN</name>
<evidence type="ECO:0000313" key="3">
    <source>
        <dbReference type="Proteomes" id="UP000314251"/>
    </source>
</evidence>
<accession>A0A5N6A278</accession>
<evidence type="ECO:0000256" key="1">
    <source>
        <dbReference type="SAM" id="MobiDB-lite"/>
    </source>
</evidence>
<dbReference type="EMBL" id="VDLY02000014">
    <property type="protein sequence ID" value="KAB8162535.1"/>
    <property type="molecule type" value="Genomic_DNA"/>
</dbReference>
<organism evidence="2 3">
    <name type="scientific">Streptomyces mimosae</name>
    <dbReference type="NCBI Taxonomy" id="2586635"/>
    <lineage>
        <taxon>Bacteria</taxon>
        <taxon>Bacillati</taxon>
        <taxon>Actinomycetota</taxon>
        <taxon>Actinomycetes</taxon>
        <taxon>Kitasatosporales</taxon>
        <taxon>Streptomycetaceae</taxon>
        <taxon>Streptomyces</taxon>
    </lineage>
</organism>
<dbReference type="OrthoDB" id="3865847at2"/>
<comment type="caution">
    <text evidence="2">The sequence shown here is derived from an EMBL/GenBank/DDBJ whole genome shotgun (WGS) entry which is preliminary data.</text>
</comment>
<feature type="region of interest" description="Disordered" evidence="1">
    <location>
        <begin position="338"/>
        <end position="387"/>
    </location>
</feature>
<proteinExistence type="predicted"/>
<evidence type="ECO:0008006" key="4">
    <source>
        <dbReference type="Google" id="ProtNLM"/>
    </source>
</evidence>
<reference evidence="2" key="1">
    <citation type="submission" date="2019-10" db="EMBL/GenBank/DDBJ databases">
        <title>Nonomuraea sp. nov., isolated from Phyllanthus amarus.</title>
        <authorList>
            <person name="Klykleung N."/>
            <person name="Tanasupawat S."/>
        </authorList>
    </citation>
    <scope>NUCLEOTIDE SEQUENCE [LARGE SCALE GENOMIC DNA]</scope>
    <source>
        <strain evidence="2">3MP-10</strain>
    </source>
</reference>
<keyword evidence="3" id="KW-1185">Reference proteome</keyword>
<evidence type="ECO:0000313" key="2">
    <source>
        <dbReference type="EMBL" id="KAB8162535.1"/>
    </source>
</evidence>
<dbReference type="RefSeq" id="WP_139670913.1">
    <property type="nucleotide sequence ID" value="NZ_VDLY02000014.1"/>
</dbReference>